<accession>A0AA40X223</accession>
<comment type="similarity">
    <text evidence="1">Belongs to the glycosyltransferase 20 family.</text>
</comment>
<reference evidence="2" key="1">
    <citation type="submission" date="2020-11" db="EMBL/GenBank/DDBJ databases">
        <authorList>
            <person name="Lee S.D."/>
        </authorList>
    </citation>
    <scope>NUCLEOTIDE SEQUENCE</scope>
    <source>
        <strain evidence="2">SAP-2</strain>
    </source>
</reference>
<comment type="caution">
    <text evidence="2">The sequence shown here is derived from an EMBL/GenBank/DDBJ whole genome shotgun (WGS) entry which is preliminary data.</text>
</comment>
<dbReference type="Gene3D" id="3.40.50.2000">
    <property type="entry name" value="Glycogen Phosphorylase B"/>
    <property type="match status" value="2"/>
</dbReference>
<evidence type="ECO:0000313" key="3">
    <source>
        <dbReference type="Proteomes" id="UP000705283"/>
    </source>
</evidence>
<evidence type="ECO:0000313" key="2">
    <source>
        <dbReference type="EMBL" id="MBF6637029.1"/>
    </source>
</evidence>
<name>A0AA40X223_9GAMM</name>
<reference evidence="2" key="2">
    <citation type="submission" date="2022-09" db="EMBL/GenBank/DDBJ databases">
        <title>Rouxiella aceris sp. nov., isolated from tree sap and emended description of the genus Rhouxiella.</title>
        <authorList>
            <person name="Kim I.S."/>
        </authorList>
    </citation>
    <scope>NUCLEOTIDE SEQUENCE</scope>
    <source>
        <strain evidence="2">SAP-2</strain>
    </source>
</reference>
<evidence type="ECO:0000256" key="1">
    <source>
        <dbReference type="ARBA" id="ARBA00008799"/>
    </source>
</evidence>
<organism evidence="2 3">
    <name type="scientific">Rouxiella silvae</name>
    <dbReference type="NCBI Taxonomy" id="1646373"/>
    <lineage>
        <taxon>Bacteria</taxon>
        <taxon>Pseudomonadati</taxon>
        <taxon>Pseudomonadota</taxon>
        <taxon>Gammaproteobacteria</taxon>
        <taxon>Enterobacterales</taxon>
        <taxon>Yersiniaceae</taxon>
        <taxon>Rouxiella</taxon>
    </lineage>
</organism>
<dbReference type="PANTHER" id="PTHR10788:SF106">
    <property type="entry name" value="BCDNA.GH08860"/>
    <property type="match status" value="1"/>
</dbReference>
<dbReference type="AlphaFoldDB" id="A0AA40X223"/>
<dbReference type="Pfam" id="PF00982">
    <property type="entry name" value="Glyco_transf_20"/>
    <property type="match status" value="1"/>
</dbReference>
<dbReference type="Proteomes" id="UP000705283">
    <property type="component" value="Unassembled WGS sequence"/>
</dbReference>
<sequence length="465" mass="52265">MSGLILVSHNLHQHSVLSSIYDGIMSQRGGIWVSWNGDVVEDDPDALHPLSFRVGNKYDTLTFPLTHEECEEGYHGYVYQGLWPVFHQRPDLARFTAEGFKQYLKLNETYARAVTEYAMPDDAIWIQDYHLIPSIKFIRDTGLTNRIGFCFHQSFPAGQSFEAIPDWHSLIGSLLCCDLIGFQTVQDMNNFLLWVETEFRIEHLSQTTFRIHGRIISTGVFPVGIDTSVSVCLKESNSCRFMERQCKETLPVNIILSGGHLDDITGFPNRIRGMDILLKMHPEYAKSTTLLQLTTPSMTTQSLESALKDELKGLTDTHAVSFISQDFSQEELCGIYRASRVALVTPLMAGMSLMARMYVASQDSDNPGVLILSQFAGGTESMKGAIIVNPYDPNAIADALNSALKLPLAERKKRHAHLLAEINRHDNQWWADSLLTRLDNPETEDAMQIRGSVVLTAGFSGRIRY</sequence>
<protein>
    <submittedName>
        <fullName evidence="2">Trehalose-6-phosphate synthase</fullName>
    </submittedName>
</protein>
<dbReference type="SUPFAM" id="SSF53756">
    <property type="entry name" value="UDP-Glycosyltransferase/glycogen phosphorylase"/>
    <property type="match status" value="1"/>
</dbReference>
<dbReference type="InterPro" id="IPR001830">
    <property type="entry name" value="Glyco_trans_20"/>
</dbReference>
<dbReference type="GO" id="GO:0003825">
    <property type="term" value="F:alpha,alpha-trehalose-phosphate synthase (UDP-forming) activity"/>
    <property type="evidence" value="ECO:0007669"/>
    <property type="project" value="TreeGrafter"/>
</dbReference>
<dbReference type="GO" id="GO:0005992">
    <property type="term" value="P:trehalose biosynthetic process"/>
    <property type="evidence" value="ECO:0007669"/>
    <property type="project" value="InterPro"/>
</dbReference>
<dbReference type="EMBL" id="JADMKS010000004">
    <property type="protein sequence ID" value="MBF6637029.1"/>
    <property type="molecule type" value="Genomic_DNA"/>
</dbReference>
<gene>
    <name evidence="2" type="ORF">ITX54_10245</name>
</gene>
<dbReference type="PANTHER" id="PTHR10788">
    <property type="entry name" value="TREHALOSE-6-PHOSPHATE SYNTHASE"/>
    <property type="match status" value="1"/>
</dbReference>
<proteinExistence type="inferred from homology"/>
<dbReference type="RefSeq" id="WP_194977957.1">
    <property type="nucleotide sequence ID" value="NZ_JADMKS010000004.1"/>
</dbReference>